<dbReference type="OMA" id="SHMNGFA"/>
<dbReference type="GeneTree" id="ENSGT00940000182018"/>
<name>A0A3P8UVE0_CYNSE</name>
<evidence type="ECO:0000313" key="2">
    <source>
        <dbReference type="Ensembl" id="ENSCSEP00000005784.1"/>
    </source>
</evidence>
<evidence type="ECO:0000313" key="3">
    <source>
        <dbReference type="Proteomes" id="UP000265120"/>
    </source>
</evidence>
<evidence type="ECO:0000256" key="1">
    <source>
        <dbReference type="SAM" id="MobiDB-lite"/>
    </source>
</evidence>
<sequence>MITSHTNGYAQEPYGQGRSHRERAVDCPGEESSLVKSPHSSIHMERIQHYQEELKKRREEEGRGRHDINPDASLRLRKLSQNPKVGIDNPTFEVKYYTNKFLNKSPKIKVYHKRLNIHSFALK</sequence>
<feature type="compositionally biased region" description="Basic and acidic residues" evidence="1">
    <location>
        <begin position="42"/>
        <end position="69"/>
    </location>
</feature>
<accession>A0A3P8UVE0</accession>
<keyword evidence="3" id="KW-1185">Reference proteome</keyword>
<reference evidence="2" key="3">
    <citation type="submission" date="2025-09" db="UniProtKB">
        <authorList>
            <consortium name="Ensembl"/>
        </authorList>
    </citation>
    <scope>IDENTIFICATION</scope>
</reference>
<reference evidence="2 3" key="1">
    <citation type="journal article" date="2014" name="Nat. Genet.">
        <title>Whole-genome sequence of a flatfish provides insights into ZW sex chromosome evolution and adaptation to a benthic lifestyle.</title>
        <authorList>
            <person name="Chen S."/>
            <person name="Zhang G."/>
            <person name="Shao C."/>
            <person name="Huang Q."/>
            <person name="Liu G."/>
            <person name="Zhang P."/>
            <person name="Song W."/>
            <person name="An N."/>
            <person name="Chalopin D."/>
            <person name="Volff J.N."/>
            <person name="Hong Y."/>
            <person name="Li Q."/>
            <person name="Sha Z."/>
            <person name="Zhou H."/>
            <person name="Xie M."/>
            <person name="Yu Q."/>
            <person name="Liu Y."/>
            <person name="Xiang H."/>
            <person name="Wang N."/>
            <person name="Wu K."/>
            <person name="Yang C."/>
            <person name="Zhou Q."/>
            <person name="Liao X."/>
            <person name="Yang L."/>
            <person name="Hu Q."/>
            <person name="Zhang J."/>
            <person name="Meng L."/>
            <person name="Jin L."/>
            <person name="Tian Y."/>
            <person name="Lian J."/>
            <person name="Yang J."/>
            <person name="Miao G."/>
            <person name="Liu S."/>
            <person name="Liang Z."/>
            <person name="Yan F."/>
            <person name="Li Y."/>
            <person name="Sun B."/>
            <person name="Zhang H."/>
            <person name="Zhang J."/>
            <person name="Zhu Y."/>
            <person name="Du M."/>
            <person name="Zhao Y."/>
            <person name="Schartl M."/>
            <person name="Tang Q."/>
            <person name="Wang J."/>
        </authorList>
    </citation>
    <scope>NUCLEOTIDE SEQUENCE</scope>
</reference>
<dbReference type="Ensembl" id="ENSCSET00000005847.1">
    <property type="protein sequence ID" value="ENSCSEP00000005784.1"/>
    <property type="gene ID" value="ENSCSEG00000003740.1"/>
</dbReference>
<organism evidence="2 3">
    <name type="scientific">Cynoglossus semilaevis</name>
    <name type="common">Tongue sole</name>
    <dbReference type="NCBI Taxonomy" id="244447"/>
    <lineage>
        <taxon>Eukaryota</taxon>
        <taxon>Metazoa</taxon>
        <taxon>Chordata</taxon>
        <taxon>Craniata</taxon>
        <taxon>Vertebrata</taxon>
        <taxon>Euteleostomi</taxon>
        <taxon>Actinopterygii</taxon>
        <taxon>Neopterygii</taxon>
        <taxon>Teleostei</taxon>
        <taxon>Neoteleostei</taxon>
        <taxon>Acanthomorphata</taxon>
        <taxon>Carangaria</taxon>
        <taxon>Pleuronectiformes</taxon>
        <taxon>Pleuronectoidei</taxon>
        <taxon>Cynoglossidae</taxon>
        <taxon>Cynoglossinae</taxon>
        <taxon>Cynoglossus</taxon>
    </lineage>
</organism>
<proteinExistence type="predicted"/>
<dbReference type="AlphaFoldDB" id="A0A3P8UVE0"/>
<dbReference type="InParanoid" id="A0A3P8UVE0"/>
<reference evidence="2" key="2">
    <citation type="submission" date="2025-08" db="UniProtKB">
        <authorList>
            <consortium name="Ensembl"/>
        </authorList>
    </citation>
    <scope>IDENTIFICATION</scope>
</reference>
<dbReference type="Proteomes" id="UP000265120">
    <property type="component" value="Chromosome 7"/>
</dbReference>
<protein>
    <submittedName>
        <fullName evidence="2">Uncharacterized protein</fullName>
    </submittedName>
</protein>
<dbReference type="STRING" id="244447.ENSCSEP00000005784"/>
<feature type="region of interest" description="Disordered" evidence="1">
    <location>
        <begin position="1"/>
        <end position="84"/>
    </location>
</feature>